<dbReference type="Gene3D" id="3.40.50.850">
    <property type="entry name" value="Isochorismatase-like"/>
    <property type="match status" value="1"/>
</dbReference>
<name>A0A512PHJ6_9CELL</name>
<evidence type="ECO:0000259" key="2">
    <source>
        <dbReference type="Pfam" id="PF00857"/>
    </source>
</evidence>
<proteinExistence type="predicted"/>
<keyword evidence="4" id="KW-1185">Reference proteome</keyword>
<dbReference type="AlphaFoldDB" id="A0A512PHJ6"/>
<dbReference type="InterPro" id="IPR050272">
    <property type="entry name" value="Isochorismatase-like_hydrls"/>
</dbReference>
<sequence>MSEPLVGPGGLVAADGSAWALPGPVEQGAVVVIDVQRSFADPAFLPWVGAAGLEAVAAAVATTARLVAGAREQGVPVVWVALEQDPSEPWDTSLWLRRVPADAVWPGADEPCVAGTPGAQWFGVAPEPAETVVRKTRYSGFVGTTLATELQAAGVTWFVAAGLTTECCVGSTVWDGFQRGWRTVVASDATAAYDPDVHTTTLRVLAENAAVVATTDALLDAFAAARHAVAVPA</sequence>
<reference evidence="3 4" key="1">
    <citation type="submission" date="2019-07" db="EMBL/GenBank/DDBJ databases">
        <title>Whole genome shotgun sequence of Cellulomonas soli NBRC 109434.</title>
        <authorList>
            <person name="Hosoyama A."/>
            <person name="Uohara A."/>
            <person name="Ohji S."/>
            <person name="Ichikawa N."/>
        </authorList>
    </citation>
    <scope>NUCLEOTIDE SEQUENCE [LARGE SCALE GENOMIC DNA]</scope>
    <source>
        <strain evidence="3 4">NBRC 109434</strain>
    </source>
</reference>
<dbReference type="PANTHER" id="PTHR43540:SF6">
    <property type="entry name" value="ISOCHORISMATASE-LIKE DOMAIN-CONTAINING PROTEIN"/>
    <property type="match status" value="1"/>
</dbReference>
<gene>
    <name evidence="3" type="ORF">CSO01_34030</name>
</gene>
<dbReference type="RefSeq" id="WP_146954463.1">
    <property type="nucleotide sequence ID" value="NZ_BAABBJ010000012.1"/>
</dbReference>
<evidence type="ECO:0000313" key="4">
    <source>
        <dbReference type="Proteomes" id="UP000321798"/>
    </source>
</evidence>
<organism evidence="3 4">
    <name type="scientific">Cellulomonas soli</name>
    <dbReference type="NCBI Taxonomy" id="931535"/>
    <lineage>
        <taxon>Bacteria</taxon>
        <taxon>Bacillati</taxon>
        <taxon>Actinomycetota</taxon>
        <taxon>Actinomycetes</taxon>
        <taxon>Micrococcales</taxon>
        <taxon>Cellulomonadaceae</taxon>
        <taxon>Cellulomonas</taxon>
    </lineage>
</organism>
<keyword evidence="1" id="KW-0378">Hydrolase</keyword>
<dbReference type="EMBL" id="BKAL01000015">
    <property type="protein sequence ID" value="GEP70688.1"/>
    <property type="molecule type" value="Genomic_DNA"/>
</dbReference>
<evidence type="ECO:0000313" key="3">
    <source>
        <dbReference type="EMBL" id="GEP70688.1"/>
    </source>
</evidence>
<feature type="domain" description="Isochorismatase-like" evidence="2">
    <location>
        <begin position="29"/>
        <end position="216"/>
    </location>
</feature>
<dbReference type="InterPro" id="IPR036380">
    <property type="entry name" value="Isochorismatase-like_sf"/>
</dbReference>
<comment type="caution">
    <text evidence="3">The sequence shown here is derived from an EMBL/GenBank/DDBJ whole genome shotgun (WGS) entry which is preliminary data.</text>
</comment>
<evidence type="ECO:0000256" key="1">
    <source>
        <dbReference type="ARBA" id="ARBA00022801"/>
    </source>
</evidence>
<dbReference type="Proteomes" id="UP000321798">
    <property type="component" value="Unassembled WGS sequence"/>
</dbReference>
<dbReference type="Pfam" id="PF00857">
    <property type="entry name" value="Isochorismatase"/>
    <property type="match status" value="1"/>
</dbReference>
<dbReference type="GO" id="GO:0016787">
    <property type="term" value="F:hydrolase activity"/>
    <property type="evidence" value="ECO:0007669"/>
    <property type="project" value="UniProtKB-KW"/>
</dbReference>
<dbReference type="CDD" id="cd00431">
    <property type="entry name" value="cysteine_hydrolases"/>
    <property type="match status" value="1"/>
</dbReference>
<accession>A0A512PHJ6</accession>
<dbReference type="PANTHER" id="PTHR43540">
    <property type="entry name" value="PEROXYUREIDOACRYLATE/UREIDOACRYLATE AMIDOHYDROLASE-RELATED"/>
    <property type="match status" value="1"/>
</dbReference>
<dbReference type="InterPro" id="IPR000868">
    <property type="entry name" value="Isochorismatase-like_dom"/>
</dbReference>
<dbReference type="SUPFAM" id="SSF52499">
    <property type="entry name" value="Isochorismatase-like hydrolases"/>
    <property type="match status" value="1"/>
</dbReference>
<protein>
    <submittedName>
        <fullName evidence="3">Isochorismatase</fullName>
    </submittedName>
</protein>
<dbReference type="OrthoDB" id="3174612at2"/>